<dbReference type="InterPro" id="IPR041577">
    <property type="entry name" value="RT_RNaseH_2"/>
</dbReference>
<dbReference type="InterPro" id="IPR012337">
    <property type="entry name" value="RNaseH-like_sf"/>
</dbReference>
<dbReference type="Gene3D" id="1.10.340.70">
    <property type="match status" value="1"/>
</dbReference>
<comment type="caution">
    <text evidence="2">The sequence shown here is derived from an EMBL/GenBank/DDBJ whole genome shotgun (WGS) entry which is preliminary data.</text>
</comment>
<dbReference type="Pfam" id="PF13456">
    <property type="entry name" value="RVT_3"/>
    <property type="match status" value="1"/>
</dbReference>
<dbReference type="InterPro" id="IPR036397">
    <property type="entry name" value="RNaseH_sf"/>
</dbReference>
<dbReference type="Gene3D" id="3.30.420.10">
    <property type="entry name" value="Ribonuclease H-like superfamily/Ribonuclease H"/>
    <property type="match status" value="2"/>
</dbReference>
<evidence type="ECO:0000259" key="1">
    <source>
        <dbReference type="PROSITE" id="PS50879"/>
    </source>
</evidence>
<sequence>LLIKYQEAFAWSYKDMPGIDRDIVQHKIPTDPNMRPVKQKKRRLRPEWEEKIAQEVKKLIEADFIEVIEYLEWLANIVPVPKKDGRVRMCLLRKNQPVVWNEQCQEAFEKIKQYLSNPPILSPPIPSIPLILYLSVENMALGAMLAQKVENLERAIYYISKKLLAYEENYSLIERTHAFVVWATKKLRHYFQTHRVIVVSRMDPLKYLFEVPMLVGKLAKWLVLLSEFDIVYETRKTIKGHVVAEFLSKNPVNEGEEVETAFPDESLKLVEVQPWKMYFDGAMNKSGAGIGVVLEAPNGEQLLMSKRLCFPTTNNIAEYEACICGLEALIAIGAKKVEVFGDSMLVVSHVKGEWKLKEEKLRPYLEYAKKLLFSFEEVTMKHMPRAQNQIADALATLASLWEKGDQKLTQPVILMRSRIPCYEGLIIAHLDLEDEMKWYEDIRRYLEVREYPQSANSRDRATIRRLATQFTLARGQLYKRFFEGLLLLLGYYWSTMDTDCAKFVKRCHECQIHGNLNHLPSSELYSMTSPWPFSIWGIDIIGKISPTASNGHRFIIVAIDYFTKWVEAESYKVVGAKQISKTSTGATPFSLVYGVTVLPIELEVKSLRVILEVKIQENEWAQKRYEEIALIDEKRMRALYHMQAYQRKIARAFNKKVKPRKIKEGDMVLKQARPIPFDPRGKFKPNWDGPYIVKKILSGGAVRISDLDGNEFQEPVNLDKLKRYFV</sequence>
<feature type="domain" description="RNase H type-1" evidence="1">
    <location>
        <begin position="271"/>
        <end position="400"/>
    </location>
</feature>
<dbReference type="InterPro" id="IPR043502">
    <property type="entry name" value="DNA/RNA_pol_sf"/>
</dbReference>
<reference evidence="2 3" key="1">
    <citation type="journal article" date="2023" name="Plant Biotechnol. J.">
        <title>Chromosome-level wild Hevea brasiliensis genome provides new tools for genomic-assisted breeding and valuable loci to elevate rubber yield.</title>
        <authorList>
            <person name="Cheng H."/>
            <person name="Song X."/>
            <person name="Hu Y."/>
            <person name="Wu T."/>
            <person name="Yang Q."/>
            <person name="An Z."/>
            <person name="Feng S."/>
            <person name="Deng Z."/>
            <person name="Wu W."/>
            <person name="Zeng X."/>
            <person name="Tu M."/>
            <person name="Wang X."/>
            <person name="Huang H."/>
        </authorList>
    </citation>
    <scope>NUCLEOTIDE SEQUENCE [LARGE SCALE GENOMIC DNA]</scope>
    <source>
        <strain evidence="2">MT/VB/25A 57/8</strain>
    </source>
</reference>
<name>A0ABQ9KY35_HEVBR</name>
<dbReference type="EMBL" id="JARPOI010000015">
    <property type="protein sequence ID" value="KAJ9152350.1"/>
    <property type="molecule type" value="Genomic_DNA"/>
</dbReference>
<dbReference type="CDD" id="cd09279">
    <property type="entry name" value="RNase_HI_like"/>
    <property type="match status" value="1"/>
</dbReference>
<dbReference type="PANTHER" id="PTHR48475">
    <property type="entry name" value="RIBONUCLEASE H"/>
    <property type="match status" value="1"/>
</dbReference>
<dbReference type="Pfam" id="PF17919">
    <property type="entry name" value="RT_RNaseH_2"/>
    <property type="match status" value="1"/>
</dbReference>
<feature type="non-terminal residue" evidence="2">
    <location>
        <position position="1"/>
    </location>
</feature>
<evidence type="ECO:0000313" key="3">
    <source>
        <dbReference type="Proteomes" id="UP001174677"/>
    </source>
</evidence>
<dbReference type="PANTHER" id="PTHR48475:SF1">
    <property type="entry name" value="RNASE H TYPE-1 DOMAIN-CONTAINING PROTEIN"/>
    <property type="match status" value="1"/>
</dbReference>
<accession>A0ABQ9KY35</accession>
<dbReference type="Gene3D" id="3.10.10.10">
    <property type="entry name" value="HIV Type 1 Reverse Transcriptase, subunit A, domain 1"/>
    <property type="match status" value="1"/>
</dbReference>
<dbReference type="Proteomes" id="UP001174677">
    <property type="component" value="Chromosome 15"/>
</dbReference>
<dbReference type="InterPro" id="IPR002156">
    <property type="entry name" value="RNaseH_domain"/>
</dbReference>
<gene>
    <name evidence="2" type="ORF">P3X46_025924</name>
</gene>
<dbReference type="PROSITE" id="PS50879">
    <property type="entry name" value="RNASE_H_1"/>
    <property type="match status" value="1"/>
</dbReference>
<evidence type="ECO:0000313" key="2">
    <source>
        <dbReference type="EMBL" id="KAJ9152350.1"/>
    </source>
</evidence>
<dbReference type="SUPFAM" id="SSF53098">
    <property type="entry name" value="Ribonuclease H-like"/>
    <property type="match status" value="2"/>
</dbReference>
<organism evidence="2 3">
    <name type="scientific">Hevea brasiliensis</name>
    <name type="common">Para rubber tree</name>
    <name type="synonym">Siphonia brasiliensis</name>
    <dbReference type="NCBI Taxonomy" id="3981"/>
    <lineage>
        <taxon>Eukaryota</taxon>
        <taxon>Viridiplantae</taxon>
        <taxon>Streptophyta</taxon>
        <taxon>Embryophyta</taxon>
        <taxon>Tracheophyta</taxon>
        <taxon>Spermatophyta</taxon>
        <taxon>Magnoliopsida</taxon>
        <taxon>eudicotyledons</taxon>
        <taxon>Gunneridae</taxon>
        <taxon>Pentapetalae</taxon>
        <taxon>rosids</taxon>
        <taxon>fabids</taxon>
        <taxon>Malpighiales</taxon>
        <taxon>Euphorbiaceae</taxon>
        <taxon>Crotonoideae</taxon>
        <taxon>Micrandreae</taxon>
        <taxon>Hevea</taxon>
    </lineage>
</organism>
<protein>
    <recommendedName>
        <fullName evidence="1">RNase H type-1 domain-containing protein</fullName>
    </recommendedName>
</protein>
<keyword evidence="3" id="KW-1185">Reference proteome</keyword>
<dbReference type="Gene3D" id="3.10.20.370">
    <property type="match status" value="1"/>
</dbReference>
<dbReference type="SUPFAM" id="SSF56672">
    <property type="entry name" value="DNA/RNA polymerases"/>
    <property type="match status" value="1"/>
</dbReference>
<proteinExistence type="predicted"/>